<keyword evidence="4 8" id="KW-0805">Transcription regulation</keyword>
<dbReference type="PRINTS" id="PR01727">
    <property type="entry name" value="DNABINDINGHU"/>
</dbReference>
<evidence type="ECO:0000256" key="4">
    <source>
        <dbReference type="ARBA" id="ARBA00023015"/>
    </source>
</evidence>
<dbReference type="GO" id="GO:0006310">
    <property type="term" value="P:DNA recombination"/>
    <property type="evidence" value="ECO:0007669"/>
    <property type="project" value="UniProtKB-UniRule"/>
</dbReference>
<dbReference type="GO" id="GO:0005829">
    <property type="term" value="C:cytosol"/>
    <property type="evidence" value="ECO:0007669"/>
    <property type="project" value="TreeGrafter"/>
</dbReference>
<evidence type="ECO:0000313" key="11">
    <source>
        <dbReference type="EMBL" id="NNH09411.1"/>
    </source>
</evidence>
<evidence type="ECO:0000256" key="9">
    <source>
        <dbReference type="RuleBase" id="RU003939"/>
    </source>
</evidence>
<dbReference type="GO" id="GO:0006417">
    <property type="term" value="P:regulation of translation"/>
    <property type="evidence" value="ECO:0007669"/>
    <property type="project" value="UniProtKB-UniRule"/>
</dbReference>
<dbReference type="InterPro" id="IPR010992">
    <property type="entry name" value="IHF-like_DNA-bd_dom_sf"/>
</dbReference>
<evidence type="ECO:0000256" key="5">
    <source>
        <dbReference type="ARBA" id="ARBA00023125"/>
    </source>
</evidence>
<dbReference type="PANTHER" id="PTHR33175:SF5">
    <property type="entry name" value="INTEGRATION HOST FACTOR SUBUNIT BETA"/>
    <property type="match status" value="1"/>
</dbReference>
<organism evidence="11 12">
    <name type="scientific">Cupriavidus gilardii</name>
    <dbReference type="NCBI Taxonomy" id="82541"/>
    <lineage>
        <taxon>Bacteria</taxon>
        <taxon>Pseudomonadati</taxon>
        <taxon>Pseudomonadota</taxon>
        <taxon>Betaproteobacteria</taxon>
        <taxon>Burkholderiales</taxon>
        <taxon>Burkholderiaceae</taxon>
        <taxon>Cupriavidus</taxon>
    </lineage>
</organism>
<dbReference type="CDD" id="cd13836">
    <property type="entry name" value="IHF_B"/>
    <property type="match status" value="1"/>
</dbReference>
<feature type="compositionally biased region" description="Basic and acidic residues" evidence="10">
    <location>
        <begin position="65"/>
        <end position="92"/>
    </location>
</feature>
<evidence type="ECO:0000256" key="3">
    <source>
        <dbReference type="ARBA" id="ARBA00022845"/>
    </source>
</evidence>
<keyword evidence="5 8" id="KW-0238">DNA-binding</keyword>
<keyword evidence="6 8" id="KW-0804">Transcription</keyword>
<gene>
    <name evidence="8" type="primary">ihfB</name>
    <name evidence="8" type="synonym">himD</name>
    <name evidence="11" type="ORF">HLB16_00755</name>
</gene>
<keyword evidence="3 8" id="KW-0810">Translation regulation</keyword>
<evidence type="ECO:0000256" key="8">
    <source>
        <dbReference type="HAMAP-Rule" id="MF_00381"/>
    </source>
</evidence>
<feature type="compositionally biased region" description="Gly residues" evidence="10">
    <location>
        <begin position="97"/>
        <end position="114"/>
    </location>
</feature>
<dbReference type="Pfam" id="PF00216">
    <property type="entry name" value="Bac_DNA_binding"/>
    <property type="match status" value="1"/>
</dbReference>
<dbReference type="Gene3D" id="4.10.520.10">
    <property type="entry name" value="IHF-like DNA-binding proteins"/>
    <property type="match status" value="1"/>
</dbReference>
<dbReference type="SUPFAM" id="SSF47729">
    <property type="entry name" value="IHF-like DNA-binding proteins"/>
    <property type="match status" value="1"/>
</dbReference>
<proteinExistence type="inferred from homology"/>
<evidence type="ECO:0000256" key="1">
    <source>
        <dbReference type="ARBA" id="ARBA00010529"/>
    </source>
</evidence>
<keyword evidence="7 8" id="KW-0233">DNA recombination</keyword>
<dbReference type="RefSeq" id="WP_053821312.1">
    <property type="nucleotide sequence ID" value="NZ_BAAAEB010000007.1"/>
</dbReference>
<dbReference type="GO" id="GO:0005694">
    <property type="term" value="C:chromosome"/>
    <property type="evidence" value="ECO:0007669"/>
    <property type="project" value="InterPro"/>
</dbReference>
<dbReference type="InterPro" id="IPR005685">
    <property type="entry name" value="IHF_beta"/>
</dbReference>
<dbReference type="NCBIfam" id="NF001222">
    <property type="entry name" value="PRK00199.1"/>
    <property type="match status" value="1"/>
</dbReference>
<feature type="compositionally biased region" description="Polar residues" evidence="10">
    <location>
        <begin position="159"/>
        <end position="169"/>
    </location>
</feature>
<dbReference type="GO" id="GO:0006355">
    <property type="term" value="P:regulation of DNA-templated transcription"/>
    <property type="evidence" value="ECO:0007669"/>
    <property type="project" value="UniProtKB-UniRule"/>
</dbReference>
<sequence length="169" mass="17463">MTKSELVEKLAARFPQLLLRDADISVKTILDAMSDALADGHRIEIRGFGSFGLNRRPPRVGRNPKSGERVLVPEKRVPHFKAGKELRERVDRNPAAGNGGGNGDHGVNGNGRNGVDGTALGLHGNGNGNGGGAAANGHVPLGGERGSLTHGTAMPGVQQEGSGLNLAQS</sequence>
<comment type="caution">
    <text evidence="11">The sequence shown here is derived from an EMBL/GenBank/DDBJ whole genome shotgun (WGS) entry which is preliminary data.</text>
</comment>
<name>A0A849B1W0_9BURK</name>
<feature type="compositionally biased region" description="Gly residues" evidence="10">
    <location>
        <begin position="123"/>
        <end position="134"/>
    </location>
</feature>
<dbReference type="Proteomes" id="UP000542973">
    <property type="component" value="Unassembled WGS sequence"/>
</dbReference>
<evidence type="ECO:0000256" key="6">
    <source>
        <dbReference type="ARBA" id="ARBA00023163"/>
    </source>
</evidence>
<reference evidence="11 12" key="1">
    <citation type="submission" date="2020-05" db="EMBL/GenBank/DDBJ databases">
        <title>MicrobeNet Type strains.</title>
        <authorList>
            <person name="Nicholson A.C."/>
        </authorList>
    </citation>
    <scope>NUCLEOTIDE SEQUENCE [LARGE SCALE GENOMIC DNA]</scope>
    <source>
        <strain evidence="11 12">ATCC 700815</strain>
    </source>
</reference>
<comment type="function">
    <text evidence="8">This protein is one of the two subunits of integration host factor, a specific DNA-binding protein that functions in genetic recombination as well as in transcriptional and translational control.</text>
</comment>
<dbReference type="EMBL" id="JABEMD010000001">
    <property type="protein sequence ID" value="NNH09411.1"/>
    <property type="molecule type" value="Genomic_DNA"/>
</dbReference>
<evidence type="ECO:0000256" key="10">
    <source>
        <dbReference type="SAM" id="MobiDB-lite"/>
    </source>
</evidence>
<evidence type="ECO:0000256" key="7">
    <source>
        <dbReference type="ARBA" id="ARBA00023172"/>
    </source>
</evidence>
<accession>A0A849B1W0</accession>
<comment type="subunit">
    <text evidence="8">Heterodimer of an alpha and a beta chain.</text>
</comment>
<dbReference type="PANTHER" id="PTHR33175">
    <property type="entry name" value="DNA-BINDING PROTEIN HU"/>
    <property type="match status" value="1"/>
</dbReference>
<dbReference type="HAMAP" id="MF_00381">
    <property type="entry name" value="IHF_beta"/>
    <property type="match status" value="1"/>
</dbReference>
<dbReference type="InterPro" id="IPR000119">
    <property type="entry name" value="Hist_DNA-bd"/>
</dbReference>
<comment type="similarity">
    <text evidence="1 8 9">Belongs to the bacterial histone-like protein family.</text>
</comment>
<evidence type="ECO:0000256" key="2">
    <source>
        <dbReference type="ARBA" id="ARBA00018700"/>
    </source>
</evidence>
<dbReference type="AlphaFoldDB" id="A0A849B1W0"/>
<protein>
    <recommendedName>
        <fullName evidence="2 8">Integration host factor subunit beta</fullName>
        <shortName evidence="8">IHF-beta</shortName>
    </recommendedName>
</protein>
<feature type="region of interest" description="Disordered" evidence="10">
    <location>
        <begin position="56"/>
        <end position="169"/>
    </location>
</feature>
<dbReference type="GO" id="GO:0030527">
    <property type="term" value="F:structural constituent of chromatin"/>
    <property type="evidence" value="ECO:0007669"/>
    <property type="project" value="InterPro"/>
</dbReference>
<evidence type="ECO:0000313" key="12">
    <source>
        <dbReference type="Proteomes" id="UP000542973"/>
    </source>
</evidence>
<dbReference type="GO" id="GO:0003677">
    <property type="term" value="F:DNA binding"/>
    <property type="evidence" value="ECO:0007669"/>
    <property type="project" value="UniProtKB-UniRule"/>
</dbReference>
<dbReference type="SMART" id="SM00411">
    <property type="entry name" value="BHL"/>
    <property type="match status" value="1"/>
</dbReference>